<organism evidence="2 3">
    <name type="scientific">Angustibacter luteus</name>
    <dbReference type="NCBI Taxonomy" id="658456"/>
    <lineage>
        <taxon>Bacteria</taxon>
        <taxon>Bacillati</taxon>
        <taxon>Actinomycetota</taxon>
        <taxon>Actinomycetes</taxon>
        <taxon>Kineosporiales</taxon>
        <taxon>Kineosporiaceae</taxon>
    </lineage>
</organism>
<evidence type="ECO:0000313" key="3">
    <source>
        <dbReference type="Proteomes" id="UP001596189"/>
    </source>
</evidence>
<evidence type="ECO:0000313" key="2">
    <source>
        <dbReference type="EMBL" id="MFC6006424.1"/>
    </source>
</evidence>
<feature type="transmembrane region" description="Helical" evidence="1">
    <location>
        <begin position="51"/>
        <end position="71"/>
    </location>
</feature>
<keyword evidence="3" id="KW-1185">Reference proteome</keyword>
<feature type="transmembrane region" description="Helical" evidence="1">
    <location>
        <begin position="173"/>
        <end position="193"/>
    </location>
</feature>
<feature type="transmembrane region" description="Helical" evidence="1">
    <location>
        <begin position="20"/>
        <end position="39"/>
    </location>
</feature>
<dbReference type="Proteomes" id="UP001596189">
    <property type="component" value="Unassembled WGS sequence"/>
</dbReference>
<dbReference type="Gene3D" id="1.10.1760.20">
    <property type="match status" value="1"/>
</dbReference>
<gene>
    <name evidence="2" type="ORF">ACFQDO_04700</name>
</gene>
<feature type="transmembrane region" description="Helical" evidence="1">
    <location>
        <begin position="116"/>
        <end position="137"/>
    </location>
</feature>
<dbReference type="RefSeq" id="WP_345717259.1">
    <property type="nucleotide sequence ID" value="NZ_BAABFP010000005.1"/>
</dbReference>
<keyword evidence="1" id="KW-1133">Transmembrane helix</keyword>
<feature type="transmembrane region" description="Helical" evidence="1">
    <location>
        <begin position="232"/>
        <end position="250"/>
    </location>
</feature>
<dbReference type="PIRSF" id="PIRSF037395">
    <property type="entry name" value="UCP037395_ABCper"/>
    <property type="match status" value="1"/>
</dbReference>
<accession>A0ABW1JBB2</accession>
<evidence type="ECO:0000256" key="1">
    <source>
        <dbReference type="SAM" id="Phobius"/>
    </source>
</evidence>
<keyword evidence="1" id="KW-0472">Membrane</keyword>
<feature type="transmembrane region" description="Helical" evidence="1">
    <location>
        <begin position="77"/>
        <end position="96"/>
    </location>
</feature>
<name>A0ABW1JBB2_9ACTN</name>
<dbReference type="EMBL" id="JBHSRD010000002">
    <property type="protein sequence ID" value="MFC6006424.1"/>
    <property type="molecule type" value="Genomic_DNA"/>
</dbReference>
<proteinExistence type="predicted"/>
<reference evidence="3" key="1">
    <citation type="journal article" date="2019" name="Int. J. Syst. Evol. Microbiol.">
        <title>The Global Catalogue of Microorganisms (GCM) 10K type strain sequencing project: providing services to taxonomists for standard genome sequencing and annotation.</title>
        <authorList>
            <consortium name="The Broad Institute Genomics Platform"/>
            <consortium name="The Broad Institute Genome Sequencing Center for Infectious Disease"/>
            <person name="Wu L."/>
            <person name="Ma J."/>
        </authorList>
    </citation>
    <scope>NUCLEOTIDE SEQUENCE [LARGE SCALE GENOMIC DNA]</scope>
    <source>
        <strain evidence="3">KACC 14249</strain>
    </source>
</reference>
<protein>
    <submittedName>
        <fullName evidence="2">ECF transporter S component</fullName>
    </submittedName>
</protein>
<dbReference type="InterPro" id="IPR009825">
    <property type="entry name" value="ECF_substrate-spec-like"/>
</dbReference>
<sequence>MSVAPARSAALIAVRWRSSVVLVATMLVGFAAFAWPFVVRPGTGLAHGGDAPWLFVVLLALMAALVVSELASGGLDAKTVSVLGVLAALGGALRVLGAGTAGLEPMFFLLVVSGRVLGRGAGFVLGALSVLVGAFLTGGVGPWAPFQMVAAGMVGFFAGSLPRATGRHERWLLAAYGFVAGLAYGVVMNLWFWPFLASAVGDATTFVPGDPVGANLGRYAAFYLATSLGWDLPRGLLTAALVLGAGRPVLASLRRGARRAAFATAGTFEPPSSLSSAQARMDE</sequence>
<dbReference type="Pfam" id="PF07155">
    <property type="entry name" value="ECF-ribofla_trS"/>
    <property type="match status" value="1"/>
</dbReference>
<keyword evidence="1" id="KW-0812">Transmembrane</keyword>
<comment type="caution">
    <text evidence="2">The sequence shown here is derived from an EMBL/GenBank/DDBJ whole genome shotgun (WGS) entry which is preliminary data.</text>
</comment>
<dbReference type="InterPro" id="IPR017196">
    <property type="entry name" value="ECF_substrate-spec_UCP037395"/>
</dbReference>